<dbReference type="AlphaFoldDB" id="A0A5N4B4E4"/>
<protein>
    <recommendedName>
        <fullName evidence="2">MD-2-related lipid-recognition domain-containing protein</fullName>
    </recommendedName>
</protein>
<keyword evidence="1" id="KW-0732">Signal</keyword>
<dbReference type="SUPFAM" id="SSF81296">
    <property type="entry name" value="E set domains"/>
    <property type="match status" value="1"/>
</dbReference>
<evidence type="ECO:0000313" key="3">
    <source>
        <dbReference type="EMBL" id="KAB0804423.1"/>
    </source>
</evidence>
<comment type="caution">
    <text evidence="3">The sequence shown here is derived from an EMBL/GenBank/DDBJ whole genome shotgun (WGS) entry which is preliminary data.</text>
</comment>
<dbReference type="InterPro" id="IPR003172">
    <property type="entry name" value="ML_dom"/>
</dbReference>
<sequence>MISILLIMIVLAPATFATVTPCGEGSNLLSFFEVSGCDPDSLCKIAAGSEVTATAGYISSAQVTSVTITRILKFESGMVLSTARLEGCDYAQCLLESNVMVNVALSFKVPVFVPKGRYILQIELSTDHICFTMLIEIV</sequence>
<evidence type="ECO:0000259" key="2">
    <source>
        <dbReference type="SMART" id="SM00737"/>
    </source>
</evidence>
<keyword evidence="4" id="KW-1185">Reference proteome</keyword>
<proteinExistence type="predicted"/>
<name>A0A5N4B4E4_PHOPY</name>
<dbReference type="EMBL" id="VVIM01000001">
    <property type="protein sequence ID" value="KAB0804423.1"/>
    <property type="molecule type" value="Genomic_DNA"/>
</dbReference>
<dbReference type="Gene3D" id="2.60.40.770">
    <property type="match status" value="1"/>
</dbReference>
<dbReference type="InParanoid" id="A0A5N4B4E4"/>
<dbReference type="Pfam" id="PF02221">
    <property type="entry name" value="E1_DerP2_DerF2"/>
    <property type="match status" value="1"/>
</dbReference>
<feature type="chain" id="PRO_5024355328" description="MD-2-related lipid-recognition domain-containing protein" evidence="1">
    <location>
        <begin position="18"/>
        <end position="138"/>
    </location>
</feature>
<reference evidence="3 4" key="1">
    <citation type="journal article" date="2018" name="Elife">
        <title>Firefly genomes illuminate parallel origins of bioluminescence in beetles.</title>
        <authorList>
            <person name="Fallon T.R."/>
            <person name="Lower S.E."/>
            <person name="Chang C.H."/>
            <person name="Bessho-Uehara M."/>
            <person name="Martin G.J."/>
            <person name="Bewick A.J."/>
            <person name="Behringer M."/>
            <person name="Debat H.J."/>
            <person name="Wong I."/>
            <person name="Day J.C."/>
            <person name="Suvorov A."/>
            <person name="Silva C.J."/>
            <person name="Stanger-Hall K.F."/>
            <person name="Hall D.W."/>
            <person name="Schmitz R.J."/>
            <person name="Nelson D.R."/>
            <person name="Lewis S.M."/>
            <person name="Shigenobu S."/>
            <person name="Bybee S.M."/>
            <person name="Larracuente A.M."/>
            <person name="Oba Y."/>
            <person name="Weng J.K."/>
        </authorList>
    </citation>
    <scope>NUCLEOTIDE SEQUENCE [LARGE SCALE GENOMIC DNA]</scope>
    <source>
        <strain evidence="3">1611_PpyrPB1</strain>
        <tissue evidence="3">Whole body</tissue>
    </source>
</reference>
<evidence type="ECO:0000313" key="4">
    <source>
        <dbReference type="Proteomes" id="UP000327044"/>
    </source>
</evidence>
<feature type="signal peptide" evidence="1">
    <location>
        <begin position="1"/>
        <end position="17"/>
    </location>
</feature>
<feature type="domain" description="MD-2-related lipid-recognition" evidence="2">
    <location>
        <begin position="19"/>
        <end position="135"/>
    </location>
</feature>
<accession>A0A5N4B4E4</accession>
<evidence type="ECO:0000256" key="1">
    <source>
        <dbReference type="SAM" id="SignalP"/>
    </source>
</evidence>
<dbReference type="InterPro" id="IPR014756">
    <property type="entry name" value="Ig_E-set"/>
</dbReference>
<organism evidence="3 4">
    <name type="scientific">Photinus pyralis</name>
    <name type="common">Common eastern firefly</name>
    <name type="synonym">Lampyris pyralis</name>
    <dbReference type="NCBI Taxonomy" id="7054"/>
    <lineage>
        <taxon>Eukaryota</taxon>
        <taxon>Metazoa</taxon>
        <taxon>Ecdysozoa</taxon>
        <taxon>Arthropoda</taxon>
        <taxon>Hexapoda</taxon>
        <taxon>Insecta</taxon>
        <taxon>Pterygota</taxon>
        <taxon>Neoptera</taxon>
        <taxon>Endopterygota</taxon>
        <taxon>Coleoptera</taxon>
        <taxon>Polyphaga</taxon>
        <taxon>Elateriformia</taxon>
        <taxon>Elateroidea</taxon>
        <taxon>Lampyridae</taxon>
        <taxon>Lampyrinae</taxon>
        <taxon>Photinus</taxon>
    </lineage>
</organism>
<dbReference type="SMART" id="SM00737">
    <property type="entry name" value="ML"/>
    <property type="match status" value="1"/>
</dbReference>
<dbReference type="Proteomes" id="UP000327044">
    <property type="component" value="Unassembled WGS sequence"/>
</dbReference>
<gene>
    <name evidence="3" type="ORF">PPYR_01393</name>
</gene>